<evidence type="ECO:0000313" key="2">
    <source>
        <dbReference type="EMBL" id="CUP06408.1"/>
    </source>
</evidence>
<name>A0A174K9G7_9FIRM</name>
<feature type="region of interest" description="Disordered" evidence="1">
    <location>
        <begin position="88"/>
        <end position="112"/>
    </location>
</feature>
<sequence>MKKNRMNLRIFENSGGAGAGEPGGSAGGDNNNQNNAGSGGQPTYSYAQAEEIANARAERAERSALKSYFQQQGMSEEQVNQAITDYKAQQKKNQPNIEQMQQERDTALKEAQQMKQEKFLSGKGVKAEDVDYVMFKVSKLVDDKTTFEKAAEKYLKENPRFVGGSSYRVSTSTGSDSNGSGGNVNASINDAIRAAARR</sequence>
<evidence type="ECO:0008006" key="4">
    <source>
        <dbReference type="Google" id="ProtNLM"/>
    </source>
</evidence>
<proteinExistence type="predicted"/>
<dbReference type="RefSeq" id="WP_242861939.1">
    <property type="nucleotide sequence ID" value="NZ_BLYK01000040.1"/>
</dbReference>
<protein>
    <recommendedName>
        <fullName evidence="4">DUF4355 domain-containing protein</fullName>
    </recommendedName>
</protein>
<dbReference type="Proteomes" id="UP000095679">
    <property type="component" value="Unassembled WGS sequence"/>
</dbReference>
<accession>A0A174K9G7</accession>
<organism evidence="2 3">
    <name type="scientific">Anaerobutyricum hallii</name>
    <dbReference type="NCBI Taxonomy" id="39488"/>
    <lineage>
        <taxon>Bacteria</taxon>
        <taxon>Bacillati</taxon>
        <taxon>Bacillota</taxon>
        <taxon>Clostridia</taxon>
        <taxon>Lachnospirales</taxon>
        <taxon>Lachnospiraceae</taxon>
        <taxon>Anaerobutyricum</taxon>
    </lineage>
</organism>
<feature type="region of interest" description="Disordered" evidence="1">
    <location>
        <begin position="165"/>
        <end position="198"/>
    </location>
</feature>
<feature type="region of interest" description="Disordered" evidence="1">
    <location>
        <begin position="1"/>
        <end position="48"/>
    </location>
</feature>
<dbReference type="AlphaFoldDB" id="A0A174K9G7"/>
<feature type="compositionally biased region" description="Polar residues" evidence="1">
    <location>
        <begin position="91"/>
        <end position="100"/>
    </location>
</feature>
<reference evidence="2 3" key="1">
    <citation type="submission" date="2015-09" db="EMBL/GenBank/DDBJ databases">
        <authorList>
            <consortium name="Pathogen Informatics"/>
        </authorList>
    </citation>
    <scope>NUCLEOTIDE SEQUENCE [LARGE SCALE GENOMIC DNA]</scope>
    <source>
        <strain evidence="2 3">2789STDY5834835</strain>
    </source>
</reference>
<dbReference type="EMBL" id="CYZL01000039">
    <property type="protein sequence ID" value="CUP06408.1"/>
    <property type="molecule type" value="Genomic_DNA"/>
</dbReference>
<feature type="compositionally biased region" description="Low complexity" evidence="1">
    <location>
        <begin position="170"/>
        <end position="189"/>
    </location>
</feature>
<evidence type="ECO:0000313" key="3">
    <source>
        <dbReference type="Proteomes" id="UP000095679"/>
    </source>
</evidence>
<evidence type="ECO:0000256" key="1">
    <source>
        <dbReference type="SAM" id="MobiDB-lite"/>
    </source>
</evidence>
<gene>
    <name evidence="2" type="ORF">ERS852450_02990</name>
</gene>
<feature type="compositionally biased region" description="Gly residues" evidence="1">
    <location>
        <begin position="15"/>
        <end position="27"/>
    </location>
</feature>